<dbReference type="EMBL" id="BDCO01000002">
    <property type="protein sequence ID" value="GAT34472.1"/>
    <property type="molecule type" value="Genomic_DNA"/>
</dbReference>
<feature type="signal peptide" evidence="1">
    <location>
        <begin position="1"/>
        <end position="19"/>
    </location>
</feature>
<dbReference type="InParanoid" id="A0A146GB86"/>
<dbReference type="AlphaFoldDB" id="A0A146GB86"/>
<proteinExistence type="predicted"/>
<evidence type="ECO:0000313" key="3">
    <source>
        <dbReference type="EMBL" id="GAT34472.1"/>
    </source>
</evidence>
<reference evidence="4" key="1">
    <citation type="journal article" date="2017" name="Genome Announc.">
        <title>Draft Genome Sequence of Terrimicrobium sacchariphilum NM-5T, a Facultative Anaerobic Soil Bacterium of the Class Spartobacteria.</title>
        <authorList>
            <person name="Qiu Y.L."/>
            <person name="Tourlousse D.M."/>
            <person name="Matsuura N."/>
            <person name="Ohashi A."/>
            <person name="Sekiguchi Y."/>
        </authorList>
    </citation>
    <scope>NUCLEOTIDE SEQUENCE [LARGE SCALE GENOMIC DNA]</scope>
    <source>
        <strain evidence="4">NM-5</strain>
    </source>
</reference>
<protein>
    <recommendedName>
        <fullName evidence="2">Phosphodiester glycosidase domain-containing protein</fullName>
    </recommendedName>
</protein>
<accession>A0A146GB86</accession>
<dbReference type="Proteomes" id="UP000076023">
    <property type="component" value="Unassembled WGS sequence"/>
</dbReference>
<feature type="chain" id="PRO_5007524693" description="Phosphodiester glycosidase domain-containing protein" evidence="1">
    <location>
        <begin position="20"/>
        <end position="247"/>
    </location>
</feature>
<comment type="caution">
    <text evidence="3">The sequence shown here is derived from an EMBL/GenBank/DDBJ whole genome shotgun (WGS) entry which is preliminary data.</text>
</comment>
<sequence>MRTFVLALLLLATAPLVSAQQRIERGGTVFLTYETKPAEIDLFWKDASGERFGQFSKLQEHLRAEGRRVAFIMNAGIFEEGGVPSGLCIIDGKILHPLNLSPGAGNFFLKPNGVFYIDARGAHVVTSEEYAKLKPHARLAIQSGPLLLRNGKVHPAFRADSKNYLHRNGVGVRPDGTVVFAITEFGQPRYANLHEFAEFFRSQGCPDALFLDGDISRMFVNPGDIPPSNYFGAIFAIAPKVGDAPSR</sequence>
<dbReference type="FunCoup" id="A0A146GB86">
    <property type="interactions" value="25"/>
</dbReference>
<gene>
    <name evidence="3" type="ORF">TSACC_22897</name>
</gene>
<dbReference type="InterPro" id="IPR018711">
    <property type="entry name" value="NAGPA"/>
</dbReference>
<dbReference type="PANTHER" id="PTHR40446:SF2">
    <property type="entry name" value="N-ACETYLGLUCOSAMINE-1-PHOSPHODIESTER ALPHA-N-ACETYLGLUCOSAMINIDASE"/>
    <property type="match status" value="1"/>
</dbReference>
<dbReference type="Pfam" id="PF09992">
    <property type="entry name" value="NAGPA"/>
    <property type="match status" value="1"/>
</dbReference>
<dbReference type="PANTHER" id="PTHR40446">
    <property type="entry name" value="N-ACETYLGLUCOSAMINE-1-PHOSPHODIESTER ALPHA-N-ACETYLGLUCOSAMINIDASE"/>
    <property type="match status" value="1"/>
</dbReference>
<keyword evidence="1" id="KW-0732">Signal</keyword>
<dbReference type="RefSeq" id="WP_075080099.1">
    <property type="nucleotide sequence ID" value="NZ_BDCO01000002.1"/>
</dbReference>
<evidence type="ECO:0000256" key="1">
    <source>
        <dbReference type="SAM" id="SignalP"/>
    </source>
</evidence>
<evidence type="ECO:0000313" key="4">
    <source>
        <dbReference type="Proteomes" id="UP000076023"/>
    </source>
</evidence>
<dbReference type="STRING" id="690879.TSACC_22897"/>
<name>A0A146GB86_TERSA</name>
<feature type="domain" description="Phosphodiester glycosidase" evidence="2">
    <location>
        <begin position="69"/>
        <end position="220"/>
    </location>
</feature>
<organism evidence="3 4">
    <name type="scientific">Terrimicrobium sacchariphilum</name>
    <dbReference type="NCBI Taxonomy" id="690879"/>
    <lineage>
        <taxon>Bacteria</taxon>
        <taxon>Pseudomonadati</taxon>
        <taxon>Verrucomicrobiota</taxon>
        <taxon>Terrimicrobiia</taxon>
        <taxon>Terrimicrobiales</taxon>
        <taxon>Terrimicrobiaceae</taxon>
        <taxon>Terrimicrobium</taxon>
    </lineage>
</organism>
<dbReference type="OrthoDB" id="5515706at2"/>
<evidence type="ECO:0000259" key="2">
    <source>
        <dbReference type="Pfam" id="PF09992"/>
    </source>
</evidence>
<keyword evidence="4" id="KW-1185">Reference proteome</keyword>